<gene>
    <name evidence="2" type="ORF">MGAL_10B037955</name>
</gene>
<evidence type="ECO:0000256" key="1">
    <source>
        <dbReference type="SAM" id="Coils"/>
    </source>
</evidence>
<proteinExistence type="predicted"/>
<name>A0A8B6DWG0_MYTGA</name>
<reference evidence="2" key="1">
    <citation type="submission" date="2018-11" db="EMBL/GenBank/DDBJ databases">
        <authorList>
            <person name="Alioto T."/>
            <person name="Alioto T."/>
        </authorList>
    </citation>
    <scope>NUCLEOTIDE SEQUENCE</scope>
</reference>
<keyword evidence="3" id="KW-1185">Reference proteome</keyword>
<dbReference type="Proteomes" id="UP000596742">
    <property type="component" value="Unassembled WGS sequence"/>
</dbReference>
<keyword evidence="1" id="KW-0175">Coiled coil</keyword>
<evidence type="ECO:0000313" key="3">
    <source>
        <dbReference type="Proteomes" id="UP000596742"/>
    </source>
</evidence>
<organism evidence="2 3">
    <name type="scientific">Mytilus galloprovincialis</name>
    <name type="common">Mediterranean mussel</name>
    <dbReference type="NCBI Taxonomy" id="29158"/>
    <lineage>
        <taxon>Eukaryota</taxon>
        <taxon>Metazoa</taxon>
        <taxon>Spiralia</taxon>
        <taxon>Lophotrochozoa</taxon>
        <taxon>Mollusca</taxon>
        <taxon>Bivalvia</taxon>
        <taxon>Autobranchia</taxon>
        <taxon>Pteriomorphia</taxon>
        <taxon>Mytilida</taxon>
        <taxon>Mytiloidea</taxon>
        <taxon>Mytilidae</taxon>
        <taxon>Mytilinae</taxon>
        <taxon>Mytilus</taxon>
    </lineage>
</organism>
<dbReference type="AlphaFoldDB" id="A0A8B6DWG0"/>
<accession>A0A8B6DWG0</accession>
<feature type="coiled-coil region" evidence="1">
    <location>
        <begin position="9"/>
        <end position="140"/>
    </location>
</feature>
<evidence type="ECO:0000313" key="2">
    <source>
        <dbReference type="EMBL" id="VDI25301.1"/>
    </source>
</evidence>
<protein>
    <submittedName>
        <fullName evidence="2">Uncharacterized protein</fullName>
    </submittedName>
</protein>
<sequence>MYMVSKDEMSKFKKDNAEMKQKLQNLSTQLKESENRLGINNYEKSSIIKENKELKNILQEKLSEVKRLETRLLQYADKCTDIQAQKRHMAKLQSENDDLNQKCKNLQTVEKNVQKLKKEKQQLETEMISQRQNIVTLNSRVKIVNDCKLELEERLR</sequence>
<comment type="caution">
    <text evidence="2">The sequence shown here is derived from an EMBL/GenBank/DDBJ whole genome shotgun (WGS) entry which is preliminary data.</text>
</comment>
<dbReference type="EMBL" id="UYJE01004134">
    <property type="protein sequence ID" value="VDI25301.1"/>
    <property type="molecule type" value="Genomic_DNA"/>
</dbReference>